<accession>A0AB74M9Q1</accession>
<proteinExistence type="predicted"/>
<dbReference type="Proteomes" id="UP000321295">
    <property type="component" value="Unassembled WGS sequence"/>
</dbReference>
<dbReference type="AlphaFoldDB" id="A0AB74M9Q1"/>
<comment type="caution">
    <text evidence="1">The sequence shown here is derived from an EMBL/GenBank/DDBJ whole genome shotgun (WGS) entry which is preliminary data.</text>
</comment>
<name>A0AB74M9Q1_ECOLX</name>
<evidence type="ECO:0000313" key="1">
    <source>
        <dbReference type="EMBL" id="TXQ25588.1"/>
    </source>
</evidence>
<dbReference type="EMBL" id="VRXD01000132">
    <property type="protein sequence ID" value="TXQ25588.1"/>
    <property type="molecule type" value="Genomic_DNA"/>
</dbReference>
<evidence type="ECO:0000313" key="2">
    <source>
        <dbReference type="Proteomes" id="UP000321295"/>
    </source>
</evidence>
<gene>
    <name evidence="1" type="ORF">FV293_27415</name>
</gene>
<dbReference type="RefSeq" id="WP_148712066.1">
    <property type="nucleotide sequence ID" value="NZ_VRXD01000132.1"/>
</dbReference>
<organism evidence="1 2">
    <name type="scientific">Escherichia coli</name>
    <dbReference type="NCBI Taxonomy" id="562"/>
    <lineage>
        <taxon>Bacteria</taxon>
        <taxon>Pseudomonadati</taxon>
        <taxon>Pseudomonadota</taxon>
        <taxon>Gammaproteobacteria</taxon>
        <taxon>Enterobacterales</taxon>
        <taxon>Enterobacteriaceae</taxon>
        <taxon>Escherichia</taxon>
    </lineage>
</organism>
<reference evidence="1 2" key="1">
    <citation type="submission" date="2019-08" db="EMBL/GenBank/DDBJ databases">
        <title>Whole genome analysis of cultivated E. coli strains isolated from CD patients and healthy donors.</title>
        <authorList>
            <person name="Siniagina M.N."/>
            <person name="Markelova M.I."/>
            <person name="Laikov A.V."/>
            <person name="Boulygina E.A."/>
            <person name="Khusnutdinova D.R."/>
            <person name="Kharchenko A."/>
            <person name="Grigoryeva T.V."/>
        </authorList>
    </citation>
    <scope>NUCLEOTIDE SEQUENCE [LARGE SCALE GENOMIC DNA]</scope>
    <source>
        <strain evidence="1 2">1_45_11</strain>
    </source>
</reference>
<protein>
    <submittedName>
        <fullName evidence="1">Uncharacterized protein</fullName>
    </submittedName>
</protein>
<sequence length="105" mass="11652">MRFALYRVENPGTRFMRCSGNVTRHDERWQAVFVLRADVVRMLRINITWQLVIVCIVNGEGEIPVCGDAAGSLFTGAAVIVVPVVQAGSQQGIHRPHPVKEVLNI</sequence>